<reference evidence="2" key="2">
    <citation type="submission" date="2025-09" db="UniProtKB">
        <authorList>
            <consortium name="Ensembl"/>
        </authorList>
    </citation>
    <scope>IDENTIFICATION</scope>
</reference>
<name>A0A672K456_SINGR</name>
<dbReference type="PANTHER" id="PTHR36981:SF3">
    <property type="entry name" value="UBIQUITIN-LIKE PROTEASE FAMILY PROFILE DOMAIN-CONTAINING PROTEIN"/>
    <property type="match status" value="1"/>
</dbReference>
<protein>
    <recommendedName>
        <fullName evidence="1">P2X purinoreceptor 7 intracellular domain-containing protein</fullName>
    </recommendedName>
</protein>
<dbReference type="AlphaFoldDB" id="A0A672K456"/>
<dbReference type="Pfam" id="PF20478">
    <property type="entry name" value="P2RX7_C"/>
    <property type="match status" value="1"/>
</dbReference>
<dbReference type="InParanoid" id="A0A672K456"/>
<sequence length="158" mass="17647">MSSISESNVCYYGNTGLMCFGSTVCFNMNGLAPFHVEDDVQHPAQEAEAEVGMLQRINPHPTPIVCQPTWCVCQRCREMPSDIERKCCGQLPDFCISILAVQDLPDLGENHRHFRHAAYRQFVVWQYGALGHGHRVVIPSCCVCGRYGTVSQILRAST</sequence>
<proteinExistence type="predicted"/>
<reference evidence="2" key="1">
    <citation type="submission" date="2025-08" db="UniProtKB">
        <authorList>
            <consortium name="Ensembl"/>
        </authorList>
    </citation>
    <scope>IDENTIFICATION</scope>
</reference>
<feature type="domain" description="P2X purinoreceptor 7 intracellular" evidence="1">
    <location>
        <begin position="110"/>
        <end position="143"/>
    </location>
</feature>
<dbReference type="Proteomes" id="UP000472262">
    <property type="component" value="Unassembled WGS sequence"/>
</dbReference>
<evidence type="ECO:0000259" key="1">
    <source>
        <dbReference type="Pfam" id="PF20478"/>
    </source>
</evidence>
<dbReference type="PANTHER" id="PTHR36981">
    <property type="entry name" value="ZGC:195170"/>
    <property type="match status" value="1"/>
</dbReference>
<organism evidence="2 3">
    <name type="scientific">Sinocyclocheilus grahami</name>
    <name type="common">Dianchi golden-line fish</name>
    <name type="synonym">Barbus grahami</name>
    <dbReference type="NCBI Taxonomy" id="75366"/>
    <lineage>
        <taxon>Eukaryota</taxon>
        <taxon>Metazoa</taxon>
        <taxon>Chordata</taxon>
        <taxon>Craniata</taxon>
        <taxon>Vertebrata</taxon>
        <taxon>Euteleostomi</taxon>
        <taxon>Actinopterygii</taxon>
        <taxon>Neopterygii</taxon>
        <taxon>Teleostei</taxon>
        <taxon>Ostariophysi</taxon>
        <taxon>Cypriniformes</taxon>
        <taxon>Cyprinidae</taxon>
        <taxon>Cyprininae</taxon>
        <taxon>Sinocyclocheilus</taxon>
    </lineage>
</organism>
<dbReference type="InterPro" id="IPR046815">
    <property type="entry name" value="P2RX7_C"/>
</dbReference>
<evidence type="ECO:0000313" key="2">
    <source>
        <dbReference type="Ensembl" id="ENSSGRP00000005183.1"/>
    </source>
</evidence>
<accession>A0A672K456</accession>
<evidence type="ECO:0000313" key="3">
    <source>
        <dbReference type="Proteomes" id="UP000472262"/>
    </source>
</evidence>
<dbReference type="Ensembl" id="ENSSGRT00000005612.1">
    <property type="protein sequence ID" value="ENSSGRP00000005183.1"/>
    <property type="gene ID" value="ENSSGRG00000003330.1"/>
</dbReference>
<keyword evidence="3" id="KW-1185">Reference proteome</keyword>